<feature type="domain" description="HpaB/PvcC/4-BUDH C-terminal" evidence="5">
    <location>
        <begin position="280"/>
        <end position="475"/>
    </location>
</feature>
<protein>
    <submittedName>
        <fullName evidence="7">Pyoverdin chromophore biosynthetic protein PvcC</fullName>
    </submittedName>
</protein>
<accession>B9L567</accession>
<keyword evidence="8" id="KW-1185">Reference proteome</keyword>
<gene>
    <name evidence="7" type="ordered locus">trd_A0931</name>
</gene>
<feature type="binding site" evidence="4">
    <location>
        <position position="188"/>
    </location>
    <ligand>
        <name>FAD</name>
        <dbReference type="ChEBI" id="CHEBI:57692"/>
    </ligand>
</feature>
<evidence type="ECO:0000256" key="2">
    <source>
        <dbReference type="ARBA" id="ARBA00022827"/>
    </source>
</evidence>
<dbReference type="HOGENOM" id="CLU_023920_2_1_0"/>
<feature type="binding site" evidence="4">
    <location>
        <begin position="145"/>
        <end position="147"/>
    </location>
    <ligand>
        <name>FAD</name>
        <dbReference type="ChEBI" id="CHEBI:57692"/>
    </ligand>
</feature>
<dbReference type="OrthoDB" id="9785230at2"/>
<keyword evidence="3" id="KW-0560">Oxidoreductase</keyword>
<dbReference type="InterPro" id="IPR024674">
    <property type="entry name" value="HpaB/PvcC/4-BUDH_N"/>
</dbReference>
<dbReference type="InterPro" id="IPR024719">
    <property type="entry name" value="HpaB/PvcC/4-BUDH_C"/>
</dbReference>
<dbReference type="PANTHER" id="PTHR36117">
    <property type="entry name" value="4-HYDROXYPHENYLACETATE 3-MONOOXYGENASE-RELATED"/>
    <property type="match status" value="1"/>
</dbReference>
<dbReference type="PIRSF" id="PIRSF000331">
    <property type="entry name" value="HpaA_HpaB"/>
    <property type="match status" value="1"/>
</dbReference>
<reference evidence="7 8" key="1">
    <citation type="journal article" date="2009" name="PLoS ONE">
        <title>Complete genome sequence of the aerobic CO-oxidizing thermophile Thermomicrobium roseum.</title>
        <authorList>
            <person name="Wu D."/>
            <person name="Raymond J."/>
            <person name="Wu M."/>
            <person name="Chatterji S."/>
            <person name="Ren Q."/>
            <person name="Graham J.E."/>
            <person name="Bryant D.A."/>
            <person name="Robb F."/>
            <person name="Colman A."/>
            <person name="Tallon L.J."/>
            <person name="Badger J.H."/>
            <person name="Madupu R."/>
            <person name="Ward N.L."/>
            <person name="Eisen J.A."/>
        </authorList>
    </citation>
    <scope>NUCLEOTIDE SEQUENCE [LARGE SCALE GENOMIC DNA]</scope>
    <source>
        <strain evidence="8">ATCC 27502 / DSM 5159 / P-2</strain>
        <plasmid evidence="7">unnamed</plasmid>
    </source>
</reference>
<dbReference type="InterPro" id="IPR036250">
    <property type="entry name" value="AcylCo_DH-like_C"/>
</dbReference>
<dbReference type="AlphaFoldDB" id="B9L567"/>
<dbReference type="Gene3D" id="1.20.140.10">
    <property type="entry name" value="Butyryl-CoA Dehydrogenase, subunit A, domain 3"/>
    <property type="match status" value="1"/>
</dbReference>
<dbReference type="Pfam" id="PF11794">
    <property type="entry name" value="HpaB_N"/>
    <property type="match status" value="1"/>
</dbReference>
<keyword evidence="7" id="KW-0614">Plasmid</keyword>
<dbReference type="Gene3D" id="2.40.110.10">
    <property type="entry name" value="Butyryl-CoA Dehydrogenase, subunit A, domain 2"/>
    <property type="match status" value="1"/>
</dbReference>
<organism evidence="7 8">
    <name type="scientific">Thermomicrobium roseum (strain ATCC 27502 / DSM 5159 / P-2)</name>
    <dbReference type="NCBI Taxonomy" id="309801"/>
    <lineage>
        <taxon>Bacteria</taxon>
        <taxon>Pseudomonadati</taxon>
        <taxon>Thermomicrobiota</taxon>
        <taxon>Thermomicrobia</taxon>
        <taxon>Thermomicrobiales</taxon>
        <taxon>Thermomicrobiaceae</taxon>
        <taxon>Thermomicrobium</taxon>
    </lineage>
</organism>
<proteinExistence type="predicted"/>
<dbReference type="Pfam" id="PF03241">
    <property type="entry name" value="HpaB"/>
    <property type="match status" value="1"/>
</dbReference>
<dbReference type="SUPFAM" id="SSF47203">
    <property type="entry name" value="Acyl-CoA dehydrogenase C-terminal domain-like"/>
    <property type="match status" value="1"/>
</dbReference>
<evidence type="ECO:0000259" key="5">
    <source>
        <dbReference type="Pfam" id="PF03241"/>
    </source>
</evidence>
<keyword evidence="2 4" id="KW-0274">FAD</keyword>
<evidence type="ECO:0000259" key="6">
    <source>
        <dbReference type="Pfam" id="PF11794"/>
    </source>
</evidence>
<evidence type="ECO:0000256" key="4">
    <source>
        <dbReference type="PIRSR" id="PIRSR000331-2"/>
    </source>
</evidence>
<dbReference type="InterPro" id="IPR046373">
    <property type="entry name" value="Acyl-CoA_Oxase/DH_mid-dom_sf"/>
</dbReference>
<evidence type="ECO:0000256" key="1">
    <source>
        <dbReference type="ARBA" id="ARBA00022630"/>
    </source>
</evidence>
<dbReference type="EMBL" id="CP001276">
    <property type="protein sequence ID" value="ACM06497.1"/>
    <property type="molecule type" value="Genomic_DNA"/>
</dbReference>
<dbReference type="Proteomes" id="UP000000447">
    <property type="component" value="Plasmid unnamed"/>
</dbReference>
<feature type="domain" description="HpaB/PvcC/4-BUDH N-terminal" evidence="6">
    <location>
        <begin position="5"/>
        <end position="269"/>
    </location>
</feature>
<dbReference type="InterPro" id="IPR004925">
    <property type="entry name" value="HpaB/PvcC/4-BUDH"/>
</dbReference>
<evidence type="ECO:0000313" key="8">
    <source>
        <dbReference type="Proteomes" id="UP000000447"/>
    </source>
</evidence>
<dbReference type="GO" id="GO:0016627">
    <property type="term" value="F:oxidoreductase activity, acting on the CH-CH group of donors"/>
    <property type="evidence" value="ECO:0007669"/>
    <property type="project" value="InterPro"/>
</dbReference>
<sequence>MGARTGKEYLERLSRHSPEVWIGGERITDVTKHPATAPAARELARLYDLQHRDDVRDFMLFPSPTTGEPVSTQFLLPRTHEDLLKRRKMHKLWADATFGLMGRTTDFIGAMLTAWCASARFFGESADRVRAYFAYVRDNDLFLTHALADPPVDRSKPPHAQPDPFTYLGVVRETEDGLIVRGAKMLATAGPYADEILVWPFSLRRYTPEDARYAIAFAIPTDSPGLRFICREPYGGTDIFDHPLGSRFDEMDAVAVFDDVLVPWERVFINQDWERVNRIWEINSNAFTGHQTSIRLLSKLQFIAGLAYRGTQMVQTDQFPHVRDAIGEITTYIELTKAAIIASETEAQPNEDGILFPNVRPLFAIRNSGNRWYPRVRELLQLIFAGSLLYTPARADAFASPIREDIDKYMRAAEASAEERAKLFKVAYDLAVSSFGGRHELYERFYAGDPMFLRINTQYLLYDFSEPLKLLDDLLSSYSLQDALNQLRGGVA</sequence>
<dbReference type="RefSeq" id="WP_012642484.1">
    <property type="nucleotide sequence ID" value="NC_011961.1"/>
</dbReference>
<dbReference type="Gene3D" id="1.10.3140.10">
    <property type="entry name" value="4-hydroxybutyryl-coa dehydratase, domain 1"/>
    <property type="match status" value="1"/>
</dbReference>
<keyword evidence="1" id="KW-0285">Flavoprotein</keyword>
<name>B9L567_THERP</name>
<dbReference type="SUPFAM" id="SSF56645">
    <property type="entry name" value="Acyl-CoA dehydrogenase NM domain-like"/>
    <property type="match status" value="1"/>
</dbReference>
<dbReference type="PANTHER" id="PTHR36117:SF3">
    <property type="entry name" value="4-HYDROXYPHENYLACETATE 3-MONOOXYGENASE-RELATED"/>
    <property type="match status" value="1"/>
</dbReference>
<evidence type="ECO:0000313" key="7">
    <source>
        <dbReference type="EMBL" id="ACM06497.1"/>
    </source>
</evidence>
<evidence type="ECO:0000256" key="3">
    <source>
        <dbReference type="ARBA" id="ARBA00023002"/>
    </source>
</evidence>
<dbReference type="eggNOG" id="COG2368">
    <property type="taxonomic scope" value="Bacteria"/>
</dbReference>
<dbReference type="KEGG" id="tro:trd_A0931"/>
<dbReference type="InterPro" id="IPR009100">
    <property type="entry name" value="AcylCoA_DH/oxidase_NM_dom_sf"/>
</dbReference>
<geneLocation type="plasmid" evidence="8">
    <name>Tros</name>
</geneLocation>